<proteinExistence type="predicted"/>
<dbReference type="Gene3D" id="3.40.50.1110">
    <property type="entry name" value="SGNH hydrolase"/>
    <property type="match status" value="1"/>
</dbReference>
<evidence type="ECO:0000313" key="3">
    <source>
        <dbReference type="RefSeq" id="XP_054837616.1"/>
    </source>
</evidence>
<keyword evidence="2" id="KW-1185">Reference proteome</keyword>
<reference evidence="3" key="1">
    <citation type="submission" date="2025-08" db="UniProtKB">
        <authorList>
            <consortium name="RefSeq"/>
        </authorList>
    </citation>
    <scope>IDENTIFICATION</scope>
    <source>
        <tissue evidence="3">Blood</tissue>
    </source>
</reference>
<dbReference type="Proteomes" id="UP001190640">
    <property type="component" value="Chromosome 5"/>
</dbReference>
<feature type="compositionally biased region" description="Polar residues" evidence="1">
    <location>
        <begin position="12"/>
        <end position="22"/>
    </location>
</feature>
<gene>
    <name evidence="3" type="primary">LOC129331223</name>
</gene>
<evidence type="ECO:0000256" key="1">
    <source>
        <dbReference type="SAM" id="MobiDB-lite"/>
    </source>
</evidence>
<sequence length="259" mass="28750">MCEFIEEGASPVGTSAPSTSAASHIVEDEVAEAAATEVEGTWTQDAGQVALVVQPPEAEGAVAWRDRIRILICGHSMVFWAAHQAKRTRIGSQLGLSRWATVEWRGRRGLRWAGLLPLLFEGRNPPPPHILVVHLGGNDLGMMKGVALSCQAQDDFREIMRRWPGVLIFWSAMLLRRVWREALDHRAVERARRMANRALFRAMTRGLGIYLPHPQIRAESADLYRGDGVHLSTSGNAIFLNDLRQGLRLALSHLWGAEA</sequence>
<dbReference type="InterPro" id="IPR036514">
    <property type="entry name" value="SGNH_hydro_sf"/>
</dbReference>
<protein>
    <submittedName>
        <fullName evidence="3">Uncharacterized protein LOC129331223</fullName>
    </submittedName>
</protein>
<accession>A0AA97L0D2</accession>
<name>A0AA97L0D2_EUBMA</name>
<feature type="region of interest" description="Disordered" evidence="1">
    <location>
        <begin position="1"/>
        <end position="22"/>
    </location>
</feature>
<dbReference type="CDD" id="cd00229">
    <property type="entry name" value="SGNH_hydrolase"/>
    <property type="match status" value="1"/>
</dbReference>
<dbReference type="KEGG" id="emc:129331223"/>
<organism evidence="2 3">
    <name type="scientific">Eublepharis macularius</name>
    <name type="common">Leopard gecko</name>
    <name type="synonym">Cyrtodactylus macularius</name>
    <dbReference type="NCBI Taxonomy" id="481883"/>
    <lineage>
        <taxon>Eukaryota</taxon>
        <taxon>Metazoa</taxon>
        <taxon>Chordata</taxon>
        <taxon>Craniata</taxon>
        <taxon>Vertebrata</taxon>
        <taxon>Euteleostomi</taxon>
        <taxon>Lepidosauria</taxon>
        <taxon>Squamata</taxon>
        <taxon>Bifurcata</taxon>
        <taxon>Gekkota</taxon>
        <taxon>Eublepharidae</taxon>
        <taxon>Eublepharinae</taxon>
        <taxon>Eublepharis</taxon>
    </lineage>
</organism>
<evidence type="ECO:0000313" key="2">
    <source>
        <dbReference type="Proteomes" id="UP001190640"/>
    </source>
</evidence>
<dbReference type="GeneID" id="129331223"/>
<dbReference type="RefSeq" id="XP_054837616.1">
    <property type="nucleotide sequence ID" value="XM_054981641.1"/>
</dbReference>
<dbReference type="AlphaFoldDB" id="A0AA97L0D2"/>
<dbReference type="SUPFAM" id="SSF52266">
    <property type="entry name" value="SGNH hydrolase"/>
    <property type="match status" value="1"/>
</dbReference>